<dbReference type="CDD" id="cd00586">
    <property type="entry name" value="4HBT"/>
    <property type="match status" value="1"/>
</dbReference>
<dbReference type="InterPro" id="IPR029069">
    <property type="entry name" value="HotDog_dom_sf"/>
</dbReference>
<dbReference type="GO" id="GO:0047617">
    <property type="term" value="F:fatty acyl-CoA hydrolase activity"/>
    <property type="evidence" value="ECO:0007669"/>
    <property type="project" value="TreeGrafter"/>
</dbReference>
<dbReference type="PANTHER" id="PTHR31793:SF27">
    <property type="entry name" value="NOVEL THIOESTERASE SUPERFAMILY DOMAIN AND SAPOSIN A-TYPE DOMAIN CONTAINING PROTEIN (0610012H03RIK)"/>
    <property type="match status" value="1"/>
</dbReference>
<evidence type="ECO:0000256" key="2">
    <source>
        <dbReference type="ARBA" id="ARBA00022801"/>
    </source>
</evidence>
<comment type="similarity">
    <text evidence="1">Belongs to the 4-hydroxybenzoyl-CoA thioesterase family.</text>
</comment>
<evidence type="ECO:0000313" key="3">
    <source>
        <dbReference type="EMBL" id="TCT07529.1"/>
    </source>
</evidence>
<sequence length="156" mass="17276">MLPTGMDDATEADVVREQVLEDFPLRAFDKLRYADTDRQGHINNAVFSTFLETGRAEILYSRERGIREPGCAFVIARLLLEFRAEVNWPGEVWIGTRVAAIGTSSLKLEQAIFQDGRRVANAETVIVQIDEATRRSRALSEAASEKLAALLAPPAS</sequence>
<dbReference type="InterPro" id="IPR050563">
    <property type="entry name" value="4-hydroxybenzoyl-CoA_TE"/>
</dbReference>
<dbReference type="PANTHER" id="PTHR31793">
    <property type="entry name" value="4-HYDROXYBENZOYL-COA THIOESTERASE FAMILY MEMBER"/>
    <property type="match status" value="1"/>
</dbReference>
<dbReference type="Gene3D" id="3.10.129.10">
    <property type="entry name" value="Hotdog Thioesterase"/>
    <property type="match status" value="1"/>
</dbReference>
<dbReference type="SUPFAM" id="SSF54637">
    <property type="entry name" value="Thioesterase/thiol ester dehydrase-isomerase"/>
    <property type="match status" value="1"/>
</dbReference>
<accession>A0A4R3M5K1</accession>
<name>A0A4R3M5K1_9HYPH</name>
<keyword evidence="2 3" id="KW-0378">Hydrolase</keyword>
<dbReference type="Proteomes" id="UP000294664">
    <property type="component" value="Unassembled WGS sequence"/>
</dbReference>
<dbReference type="AlphaFoldDB" id="A0A4R3M5K1"/>
<comment type="caution">
    <text evidence="3">The sequence shown here is derived from an EMBL/GenBank/DDBJ whole genome shotgun (WGS) entry which is preliminary data.</text>
</comment>
<organism evidence="3 4">
    <name type="scientific">Aquabacter spiritensis</name>
    <dbReference type="NCBI Taxonomy" id="933073"/>
    <lineage>
        <taxon>Bacteria</taxon>
        <taxon>Pseudomonadati</taxon>
        <taxon>Pseudomonadota</taxon>
        <taxon>Alphaproteobacteria</taxon>
        <taxon>Hyphomicrobiales</taxon>
        <taxon>Xanthobacteraceae</taxon>
        <taxon>Aquabacter</taxon>
    </lineage>
</organism>
<reference evidence="3 4" key="1">
    <citation type="submission" date="2019-03" db="EMBL/GenBank/DDBJ databases">
        <title>Genomic Encyclopedia of Type Strains, Phase IV (KMG-IV): sequencing the most valuable type-strain genomes for metagenomic binning, comparative biology and taxonomic classification.</title>
        <authorList>
            <person name="Goeker M."/>
        </authorList>
    </citation>
    <scope>NUCLEOTIDE SEQUENCE [LARGE SCALE GENOMIC DNA]</scope>
    <source>
        <strain evidence="3 4">DSM 9035</strain>
    </source>
</reference>
<evidence type="ECO:0000313" key="4">
    <source>
        <dbReference type="Proteomes" id="UP000294664"/>
    </source>
</evidence>
<dbReference type="Pfam" id="PF13279">
    <property type="entry name" value="4HBT_2"/>
    <property type="match status" value="1"/>
</dbReference>
<proteinExistence type="inferred from homology"/>
<protein>
    <submittedName>
        <fullName evidence="3">Acyl-CoA thioester hydrolase</fullName>
    </submittedName>
</protein>
<dbReference type="EMBL" id="SMAI01000001">
    <property type="protein sequence ID" value="TCT07529.1"/>
    <property type="molecule type" value="Genomic_DNA"/>
</dbReference>
<evidence type="ECO:0000256" key="1">
    <source>
        <dbReference type="ARBA" id="ARBA00005953"/>
    </source>
</evidence>
<gene>
    <name evidence="3" type="ORF">EDC64_10147</name>
</gene>
<keyword evidence="4" id="KW-1185">Reference proteome</keyword>